<accession>A0AAD8QMU8</accession>
<evidence type="ECO:0000313" key="1">
    <source>
        <dbReference type="EMBL" id="KAK1604004.1"/>
    </source>
</evidence>
<dbReference type="EMBL" id="JAUUTY010000007">
    <property type="protein sequence ID" value="KAK1604004.1"/>
    <property type="molecule type" value="Genomic_DNA"/>
</dbReference>
<keyword evidence="2" id="KW-1185">Reference proteome</keyword>
<protein>
    <submittedName>
        <fullName evidence="1">Uncharacterized protein</fullName>
    </submittedName>
</protein>
<comment type="caution">
    <text evidence="1">The sequence shown here is derived from an EMBL/GenBank/DDBJ whole genome shotgun (WGS) entry which is preliminary data.</text>
</comment>
<proteinExistence type="predicted"/>
<dbReference type="Proteomes" id="UP001231189">
    <property type="component" value="Unassembled WGS sequence"/>
</dbReference>
<dbReference type="AlphaFoldDB" id="A0AAD8QMU8"/>
<evidence type="ECO:0000313" key="2">
    <source>
        <dbReference type="Proteomes" id="UP001231189"/>
    </source>
</evidence>
<sequence length="73" mass="7881">MEQITKQGADTSSTLIAVCDSIKAMANTSGQVVENIKGLNKRAPSIDDSLRPLHQSLEEVGTRLAILEAYVRP</sequence>
<gene>
    <name evidence="1" type="ORF">QYE76_027677</name>
</gene>
<organism evidence="1 2">
    <name type="scientific">Lolium multiflorum</name>
    <name type="common">Italian ryegrass</name>
    <name type="synonym">Lolium perenne subsp. multiflorum</name>
    <dbReference type="NCBI Taxonomy" id="4521"/>
    <lineage>
        <taxon>Eukaryota</taxon>
        <taxon>Viridiplantae</taxon>
        <taxon>Streptophyta</taxon>
        <taxon>Embryophyta</taxon>
        <taxon>Tracheophyta</taxon>
        <taxon>Spermatophyta</taxon>
        <taxon>Magnoliopsida</taxon>
        <taxon>Liliopsida</taxon>
        <taxon>Poales</taxon>
        <taxon>Poaceae</taxon>
        <taxon>BOP clade</taxon>
        <taxon>Pooideae</taxon>
        <taxon>Poodae</taxon>
        <taxon>Poeae</taxon>
        <taxon>Poeae Chloroplast Group 2 (Poeae type)</taxon>
        <taxon>Loliodinae</taxon>
        <taxon>Loliinae</taxon>
        <taxon>Lolium</taxon>
    </lineage>
</organism>
<name>A0AAD8QMU8_LOLMU</name>
<reference evidence="1" key="1">
    <citation type="submission" date="2023-07" db="EMBL/GenBank/DDBJ databases">
        <title>A chromosome-level genome assembly of Lolium multiflorum.</title>
        <authorList>
            <person name="Chen Y."/>
            <person name="Copetti D."/>
            <person name="Kolliker R."/>
            <person name="Studer B."/>
        </authorList>
    </citation>
    <scope>NUCLEOTIDE SEQUENCE</scope>
    <source>
        <strain evidence="1">02402/16</strain>
        <tissue evidence="1">Leaf</tissue>
    </source>
</reference>